<organism evidence="1">
    <name type="scientific">marine sediment metagenome</name>
    <dbReference type="NCBI Taxonomy" id="412755"/>
    <lineage>
        <taxon>unclassified sequences</taxon>
        <taxon>metagenomes</taxon>
        <taxon>ecological metagenomes</taxon>
    </lineage>
</organism>
<evidence type="ECO:0008006" key="2">
    <source>
        <dbReference type="Google" id="ProtNLM"/>
    </source>
</evidence>
<evidence type="ECO:0000313" key="1">
    <source>
        <dbReference type="EMBL" id="GAI28005.1"/>
    </source>
</evidence>
<dbReference type="AlphaFoldDB" id="X1NMK6"/>
<dbReference type="EMBL" id="BARV01021823">
    <property type="protein sequence ID" value="GAI28005.1"/>
    <property type="molecule type" value="Genomic_DNA"/>
</dbReference>
<sequence>EAVTIEGVPADFTFETNLKQTDTGDDVKYLQIVLNSDSETQLAEEGVGSPGEETSYFGPLTKAAVIAFQELYTEDVLASWGLTEGTGFVGSTTRAKLNSLLAAAEEEEEEEEEEEVPAEGLSVALSAVTPVSASIVADTTSGDGAQALIAFLKVSFTASAEGPAKVTTLKVTRGGISADADLSNVYLYDGGTRLAEFASFTSRVITFTDSAGLFTVEAETTKSITVKADLANGTSSGKTINLNINAATDITSDASEISGTFPITGNTMSTAS</sequence>
<dbReference type="Gene3D" id="1.10.101.10">
    <property type="entry name" value="PGBD-like superfamily/PGBD"/>
    <property type="match status" value="1"/>
</dbReference>
<comment type="caution">
    <text evidence="1">The sequence shown here is derived from an EMBL/GenBank/DDBJ whole genome shotgun (WGS) entry which is preliminary data.</text>
</comment>
<dbReference type="SUPFAM" id="SSF47090">
    <property type="entry name" value="PGBD-like"/>
    <property type="match status" value="1"/>
</dbReference>
<reference evidence="1" key="1">
    <citation type="journal article" date="2014" name="Front. Microbiol.">
        <title>High frequency of phylogenetically diverse reductive dehalogenase-homologous genes in deep subseafloor sedimentary metagenomes.</title>
        <authorList>
            <person name="Kawai M."/>
            <person name="Futagami T."/>
            <person name="Toyoda A."/>
            <person name="Takaki Y."/>
            <person name="Nishi S."/>
            <person name="Hori S."/>
            <person name="Arai W."/>
            <person name="Tsubouchi T."/>
            <person name="Morono Y."/>
            <person name="Uchiyama I."/>
            <person name="Ito T."/>
            <person name="Fujiyama A."/>
            <person name="Inagaki F."/>
            <person name="Takami H."/>
        </authorList>
    </citation>
    <scope>NUCLEOTIDE SEQUENCE</scope>
    <source>
        <strain evidence="1">Expedition CK06-06</strain>
    </source>
</reference>
<dbReference type="InterPro" id="IPR036366">
    <property type="entry name" value="PGBDSf"/>
</dbReference>
<gene>
    <name evidence="1" type="ORF">S06H3_36077</name>
</gene>
<proteinExistence type="predicted"/>
<accession>X1NMK6</accession>
<feature type="non-terminal residue" evidence="1">
    <location>
        <position position="1"/>
    </location>
</feature>
<dbReference type="InterPro" id="IPR036365">
    <property type="entry name" value="PGBD-like_sf"/>
</dbReference>
<feature type="non-terminal residue" evidence="1">
    <location>
        <position position="272"/>
    </location>
</feature>
<protein>
    <recommendedName>
        <fullName evidence="2">Peptidoglycan binding-like domain-containing protein</fullName>
    </recommendedName>
</protein>
<name>X1NMK6_9ZZZZ</name>